<dbReference type="InterPro" id="IPR000242">
    <property type="entry name" value="PTP_cat"/>
</dbReference>
<feature type="domain" description="Tyrosine specific protein phosphatases" evidence="1">
    <location>
        <begin position="69"/>
        <end position="124"/>
    </location>
</feature>
<dbReference type="Proteomes" id="UP001321492">
    <property type="component" value="Unassembled WGS sequence"/>
</dbReference>
<evidence type="ECO:0000313" key="2">
    <source>
        <dbReference type="EMBL" id="MDJ1157763.1"/>
    </source>
</evidence>
<keyword evidence="3" id="KW-1185">Reference proteome</keyword>
<dbReference type="InterPro" id="IPR016130">
    <property type="entry name" value="Tyr_Pase_AS"/>
</dbReference>
<dbReference type="InterPro" id="IPR000387">
    <property type="entry name" value="Tyr_Pase_dom"/>
</dbReference>
<dbReference type="InterPro" id="IPR029021">
    <property type="entry name" value="Prot-tyrosine_phosphatase-like"/>
</dbReference>
<protein>
    <submittedName>
        <fullName evidence="2">Tyrosine phosphatase family protein</fullName>
    </submittedName>
</protein>
<dbReference type="EMBL" id="JASJEV010000003">
    <property type="protein sequence ID" value="MDJ1157763.1"/>
    <property type="molecule type" value="Genomic_DNA"/>
</dbReference>
<gene>
    <name evidence="2" type="ORF">QNA08_05905</name>
</gene>
<dbReference type="PROSITE" id="PS00383">
    <property type="entry name" value="TYR_PHOSPHATASE_1"/>
    <property type="match status" value="1"/>
</dbReference>
<accession>A0ABT7AEI2</accession>
<dbReference type="SUPFAM" id="SSF52799">
    <property type="entry name" value="(Phosphotyrosine protein) phosphatases II"/>
    <property type="match status" value="1"/>
</dbReference>
<name>A0ABT7AEI2_9HYPH</name>
<dbReference type="RefSeq" id="WP_283739764.1">
    <property type="nucleotide sequence ID" value="NZ_JASJEV010000003.1"/>
</dbReference>
<proteinExistence type="predicted"/>
<comment type="caution">
    <text evidence="2">The sequence shown here is derived from an EMBL/GenBank/DDBJ whole genome shotgun (WGS) entry which is preliminary data.</text>
</comment>
<evidence type="ECO:0000259" key="1">
    <source>
        <dbReference type="PROSITE" id="PS50056"/>
    </source>
</evidence>
<organism evidence="2 3">
    <name type="scientific">Chelatococcus albus</name>
    <dbReference type="NCBI Taxonomy" id="3047466"/>
    <lineage>
        <taxon>Bacteria</taxon>
        <taxon>Pseudomonadati</taxon>
        <taxon>Pseudomonadota</taxon>
        <taxon>Alphaproteobacteria</taxon>
        <taxon>Hyphomicrobiales</taxon>
        <taxon>Chelatococcaceae</taxon>
        <taxon>Chelatococcus</taxon>
    </lineage>
</organism>
<dbReference type="Pfam" id="PF00102">
    <property type="entry name" value="Y_phosphatase"/>
    <property type="match status" value="1"/>
</dbReference>
<sequence length="170" mass="18037">MSTLHVCPLSRLASTVALTGASHIVTLINMGTPVERPASIPVSRHLFIGVSDITEPLEGHVLPGEEHVTRLLDFVHGWEREKPLVVHCYAGISRSTAAAFITACALSPTRDEQAIAETLRRASPTATPNPRLVATADALLGRDGRMVAAIASIGRGAEAFEGEPFMLPLA</sequence>
<dbReference type="PROSITE" id="PS50056">
    <property type="entry name" value="TYR_PHOSPHATASE_2"/>
    <property type="match status" value="1"/>
</dbReference>
<dbReference type="Gene3D" id="3.90.190.10">
    <property type="entry name" value="Protein tyrosine phosphatase superfamily"/>
    <property type="match status" value="1"/>
</dbReference>
<reference evidence="2 3" key="1">
    <citation type="submission" date="2023-05" db="EMBL/GenBank/DDBJ databases">
        <title>Chelatococcus sp. nov., a moderately thermophilic bacterium isolated from hot spring microbial mat.</title>
        <authorList>
            <person name="Hu C.-J."/>
            <person name="Li W.-J."/>
        </authorList>
    </citation>
    <scope>NUCLEOTIDE SEQUENCE [LARGE SCALE GENOMIC DNA]</scope>
    <source>
        <strain evidence="2 3">SYSU G07232</strain>
    </source>
</reference>
<evidence type="ECO:0000313" key="3">
    <source>
        <dbReference type="Proteomes" id="UP001321492"/>
    </source>
</evidence>